<dbReference type="CDD" id="cd02440">
    <property type="entry name" value="AdoMet_MTases"/>
    <property type="match status" value="1"/>
</dbReference>
<evidence type="ECO:0000313" key="3">
    <source>
        <dbReference type="Proteomes" id="UP000271464"/>
    </source>
</evidence>
<name>A0ABY6RGK4_9MYCO</name>
<keyword evidence="2" id="KW-0489">Methyltransferase</keyword>
<evidence type="ECO:0000259" key="1">
    <source>
        <dbReference type="Pfam" id="PF08241"/>
    </source>
</evidence>
<keyword evidence="3" id="KW-1185">Reference proteome</keyword>
<dbReference type="Pfam" id="PF08241">
    <property type="entry name" value="Methyltransf_11"/>
    <property type="match status" value="1"/>
</dbReference>
<gene>
    <name evidence="2" type="primary">rebM_3</name>
    <name evidence="2" type="ORF">LAUMK4_01942</name>
</gene>
<evidence type="ECO:0000313" key="2">
    <source>
        <dbReference type="EMBL" id="VAZ91889.1"/>
    </source>
</evidence>
<dbReference type="PANTHER" id="PTHR43591">
    <property type="entry name" value="METHYLTRANSFERASE"/>
    <property type="match status" value="1"/>
</dbReference>
<sequence>MVGIDPSQSMLDYASQHAPANCTFVVAGAEDLPFADHSFDVVVSSLSFHHFPAEHRGEAVREMFRVLRPGGRLLVADLRPSAGGAVHRIVSLFSAHAKEQEAVGQLADLVVESGFSLRSSGEFSRLHYISARRPDLGQSGDRSARGGVAQGLKR</sequence>
<proteinExistence type="predicted"/>
<dbReference type="SUPFAM" id="SSF53335">
    <property type="entry name" value="S-adenosyl-L-methionine-dependent methyltransferases"/>
    <property type="match status" value="1"/>
</dbReference>
<dbReference type="EC" id="2.1.1.164" evidence="2"/>
<accession>A0ABY6RGK4</accession>
<keyword evidence="2" id="KW-0808">Transferase</keyword>
<dbReference type="InterPro" id="IPR029063">
    <property type="entry name" value="SAM-dependent_MTases_sf"/>
</dbReference>
<comment type="caution">
    <text evidence="2">The sequence shown here is derived from an EMBL/GenBank/DDBJ whole genome shotgun (WGS) entry which is preliminary data.</text>
</comment>
<dbReference type="GO" id="GO:0102082">
    <property type="term" value="F:demethylrebeccamycin--D-glucose O-methyltransferase activity"/>
    <property type="evidence" value="ECO:0007669"/>
    <property type="project" value="UniProtKB-EC"/>
</dbReference>
<dbReference type="Gene3D" id="3.40.50.150">
    <property type="entry name" value="Vaccinia Virus protein VP39"/>
    <property type="match status" value="1"/>
</dbReference>
<dbReference type="Proteomes" id="UP000271464">
    <property type="component" value="Unassembled WGS sequence"/>
</dbReference>
<protein>
    <submittedName>
        <fullName evidence="2">Demethylrebeccamycin-D-glucose O-methyltransferase</fullName>
        <ecNumber evidence="2">2.1.1.164</ecNumber>
    </submittedName>
</protein>
<reference evidence="2 3" key="1">
    <citation type="submission" date="2018-09" db="EMBL/GenBank/DDBJ databases">
        <authorList>
            <person name="Tagini F."/>
        </authorList>
    </citation>
    <scope>NUCLEOTIDE SEQUENCE [LARGE SCALE GENOMIC DNA]</scope>
    <source>
        <strain evidence="2 3">MK4</strain>
    </source>
</reference>
<dbReference type="EMBL" id="UPHM01000040">
    <property type="protein sequence ID" value="VAZ91889.1"/>
    <property type="molecule type" value="Genomic_DNA"/>
</dbReference>
<feature type="domain" description="Methyltransferase type 11" evidence="1">
    <location>
        <begin position="2"/>
        <end position="75"/>
    </location>
</feature>
<dbReference type="InterPro" id="IPR013216">
    <property type="entry name" value="Methyltransf_11"/>
</dbReference>
<dbReference type="GO" id="GO:0032259">
    <property type="term" value="P:methylation"/>
    <property type="evidence" value="ECO:0007669"/>
    <property type="project" value="UniProtKB-KW"/>
</dbReference>
<organism evidence="2 3">
    <name type="scientific">Mycobacterium persicum</name>
    <dbReference type="NCBI Taxonomy" id="1487726"/>
    <lineage>
        <taxon>Bacteria</taxon>
        <taxon>Bacillati</taxon>
        <taxon>Actinomycetota</taxon>
        <taxon>Actinomycetes</taxon>
        <taxon>Mycobacteriales</taxon>
        <taxon>Mycobacteriaceae</taxon>
        <taxon>Mycobacterium</taxon>
    </lineage>
</organism>